<keyword evidence="1" id="KW-0812">Transmembrane</keyword>
<organism evidence="2 3">
    <name type="scientific">Odoribacter splanchnicus</name>
    <dbReference type="NCBI Taxonomy" id="28118"/>
    <lineage>
        <taxon>Bacteria</taxon>
        <taxon>Pseudomonadati</taxon>
        <taxon>Bacteroidota</taxon>
        <taxon>Bacteroidia</taxon>
        <taxon>Bacteroidales</taxon>
        <taxon>Odoribacteraceae</taxon>
        <taxon>Odoribacter</taxon>
    </lineage>
</organism>
<keyword evidence="1" id="KW-1133">Transmembrane helix</keyword>
<dbReference type="EMBL" id="QSCO01000003">
    <property type="protein sequence ID" value="RGY09317.1"/>
    <property type="molecule type" value="Genomic_DNA"/>
</dbReference>
<evidence type="ECO:0000313" key="3">
    <source>
        <dbReference type="Proteomes" id="UP000284434"/>
    </source>
</evidence>
<protein>
    <submittedName>
        <fullName evidence="2">Uncharacterized protein</fullName>
    </submittedName>
</protein>
<accession>A0A413IFQ9</accession>
<gene>
    <name evidence="2" type="ORF">DXA53_03285</name>
</gene>
<keyword evidence="1" id="KW-0472">Membrane</keyword>
<dbReference type="Proteomes" id="UP000284434">
    <property type="component" value="Unassembled WGS sequence"/>
</dbReference>
<proteinExistence type="predicted"/>
<name>A0A413IFQ9_9BACT</name>
<dbReference type="AlphaFoldDB" id="A0A413IFQ9"/>
<feature type="transmembrane region" description="Helical" evidence="1">
    <location>
        <begin position="414"/>
        <end position="439"/>
    </location>
</feature>
<evidence type="ECO:0000313" key="2">
    <source>
        <dbReference type="EMBL" id="RGY09317.1"/>
    </source>
</evidence>
<sequence length="575" mass="64968">MAITIKQQPEELSASGNRMYFLVHTDRTNTINYKMTAQIQLIESANKVVELPLMRLYPNADGDVDMDISKIIDNRLRPEFPGLETNEYCKLKGFTLQYKVVFTEEGNYIPINSTTTDILTAVKGKFPASPSEFIRKNDFLTNFQAFETVADGVHFLVALILNPGSYTINSSFSYTDGTTRTTSFGRITTTSQYEMYAIPTGLQQLKLSGVKKYSFWLSGETMCEKRMTYDVVRIVKAHKPILYLNRLGGIDCIIVSEISNSIKTDKETYQRDNSYAQGIITDYSEIFEVTTGYITRDMAFLSKEFILSDSVYTSENNVLLPINIEKGTFNIYADADDLHFYTFKYSFANLNFHLLSSGTPEPLPESVMACCPDGVDDYFTITSPTLTNMMNIFPCDPGQKIVYSMDMIPGNGSMFSLGLMAGIYLEFFYSGLIFGIICLCKSKKYMFYQESSSVNIDKRVKVELSVSNNNNTLEFGLKINSLPETLTLSEAEITNTTNFMYLFKKTNNVPYGDSKLISFSIDKIISETKTNLILWDFNGESSTERLKNKIENGTAYDLMANNIANIDDIIKPLKI</sequence>
<evidence type="ECO:0000256" key="1">
    <source>
        <dbReference type="SAM" id="Phobius"/>
    </source>
</evidence>
<reference evidence="2 3" key="1">
    <citation type="submission" date="2018-08" db="EMBL/GenBank/DDBJ databases">
        <title>A genome reference for cultivated species of the human gut microbiota.</title>
        <authorList>
            <person name="Zou Y."/>
            <person name="Xue W."/>
            <person name="Luo G."/>
        </authorList>
    </citation>
    <scope>NUCLEOTIDE SEQUENCE [LARGE SCALE GENOMIC DNA]</scope>
    <source>
        <strain evidence="2 3">OF03-11</strain>
    </source>
</reference>
<comment type="caution">
    <text evidence="2">The sequence shown here is derived from an EMBL/GenBank/DDBJ whole genome shotgun (WGS) entry which is preliminary data.</text>
</comment>
<dbReference type="RefSeq" id="WP_013612798.1">
    <property type="nucleotide sequence ID" value="NZ_JADMYR010000004.1"/>
</dbReference>